<feature type="region of interest" description="Disordered" evidence="1">
    <location>
        <begin position="84"/>
        <end position="104"/>
    </location>
</feature>
<organism evidence="2 3">
    <name type="scientific">Babesia bigemina</name>
    <dbReference type="NCBI Taxonomy" id="5866"/>
    <lineage>
        <taxon>Eukaryota</taxon>
        <taxon>Sar</taxon>
        <taxon>Alveolata</taxon>
        <taxon>Apicomplexa</taxon>
        <taxon>Aconoidasida</taxon>
        <taxon>Piroplasmida</taxon>
        <taxon>Babesiidae</taxon>
        <taxon>Babesia</taxon>
    </lineage>
</organism>
<dbReference type="KEGG" id="bbig:BBBOND_0304340"/>
<dbReference type="Proteomes" id="UP000033188">
    <property type="component" value="Chromosome 3"/>
</dbReference>
<dbReference type="RefSeq" id="XP_012768716.1">
    <property type="nucleotide sequence ID" value="XM_012913262.1"/>
</dbReference>
<proteinExistence type="predicted"/>
<evidence type="ECO:0000313" key="3">
    <source>
        <dbReference type="Proteomes" id="UP000033188"/>
    </source>
</evidence>
<sequence>MFRPNAAQTRCAVYALHSWSDPADRLAHKRSKIGVCAIVTANIANFCATATDSVTTGAPASGRFAPAESTVSLDTKSLQTFRADKPPRNCDINHAGSVHNAQMT</sequence>
<name>A0A061DDS6_BABBI</name>
<dbReference type="GeneID" id="24565071"/>
<dbReference type="EMBL" id="LK391709">
    <property type="protein sequence ID" value="CDR96530.1"/>
    <property type="molecule type" value="Genomic_DNA"/>
</dbReference>
<dbReference type="VEuPathDB" id="PiroplasmaDB:BBBOND_0304340"/>
<evidence type="ECO:0000313" key="2">
    <source>
        <dbReference type="EMBL" id="CDR96530.1"/>
    </source>
</evidence>
<protein>
    <submittedName>
        <fullName evidence="2">Uncharacterized protein</fullName>
    </submittedName>
</protein>
<gene>
    <name evidence="2" type="ORF">BBBOND_0304340</name>
</gene>
<keyword evidence="3" id="KW-1185">Reference proteome</keyword>
<reference evidence="3" key="1">
    <citation type="journal article" date="2014" name="Nucleic Acids Res.">
        <title>The evolutionary dynamics of variant antigen genes in Babesia reveal a history of genomic innovation underlying host-parasite interaction.</title>
        <authorList>
            <person name="Jackson A.P."/>
            <person name="Otto T.D."/>
            <person name="Darby A."/>
            <person name="Ramaprasad A."/>
            <person name="Xia D."/>
            <person name="Echaide I.E."/>
            <person name="Farber M."/>
            <person name="Gahlot S."/>
            <person name="Gamble J."/>
            <person name="Gupta D."/>
            <person name="Gupta Y."/>
            <person name="Jackson L."/>
            <person name="Malandrin L."/>
            <person name="Malas T.B."/>
            <person name="Moussa E."/>
            <person name="Nair M."/>
            <person name="Reid A.J."/>
            <person name="Sanders M."/>
            <person name="Sharma J."/>
            <person name="Tracey A."/>
            <person name="Quail M.A."/>
            <person name="Weir W."/>
            <person name="Wastling J.M."/>
            <person name="Hall N."/>
            <person name="Willadsen P."/>
            <person name="Lingelbach K."/>
            <person name="Shiels B."/>
            <person name="Tait A."/>
            <person name="Berriman M."/>
            <person name="Allred D.R."/>
            <person name="Pain A."/>
        </authorList>
    </citation>
    <scope>NUCLEOTIDE SEQUENCE [LARGE SCALE GENOMIC DNA]</scope>
    <source>
        <strain evidence="3">Bond</strain>
    </source>
</reference>
<evidence type="ECO:0000256" key="1">
    <source>
        <dbReference type="SAM" id="MobiDB-lite"/>
    </source>
</evidence>
<accession>A0A061DDS6</accession>
<dbReference type="AlphaFoldDB" id="A0A061DDS6"/>